<accession>A0AAW2TM96</accession>
<evidence type="ECO:0000313" key="2">
    <source>
        <dbReference type="EMBL" id="KAL0405872.1"/>
    </source>
</evidence>
<proteinExistence type="predicted"/>
<reference evidence="2" key="1">
    <citation type="submission" date="2020-06" db="EMBL/GenBank/DDBJ databases">
        <authorList>
            <person name="Li T."/>
            <person name="Hu X."/>
            <person name="Zhang T."/>
            <person name="Song X."/>
            <person name="Zhang H."/>
            <person name="Dai N."/>
            <person name="Sheng W."/>
            <person name="Hou X."/>
            <person name="Wei L."/>
        </authorList>
    </citation>
    <scope>NUCLEOTIDE SEQUENCE</scope>
    <source>
        <strain evidence="2">KEN1</strain>
        <tissue evidence="2">Leaf</tissue>
    </source>
</reference>
<feature type="region of interest" description="Disordered" evidence="1">
    <location>
        <begin position="1"/>
        <end position="37"/>
    </location>
</feature>
<name>A0AAW2TM96_9LAMI</name>
<dbReference type="AlphaFoldDB" id="A0AAW2TM96"/>
<sequence>MTPSEAHPRLPYRSRVAVARAGPQSETLRTSRALSRRRVRERTGCGELRRILVKVGT</sequence>
<evidence type="ECO:0000256" key="1">
    <source>
        <dbReference type="SAM" id="MobiDB-lite"/>
    </source>
</evidence>
<gene>
    <name evidence="2" type="ORF">Slati_3901100</name>
</gene>
<comment type="caution">
    <text evidence="2">The sequence shown here is derived from an EMBL/GenBank/DDBJ whole genome shotgun (WGS) entry which is preliminary data.</text>
</comment>
<protein>
    <submittedName>
        <fullName evidence="2">Uncharacterized protein</fullName>
    </submittedName>
</protein>
<reference evidence="2" key="2">
    <citation type="journal article" date="2024" name="Plant">
        <title>Genomic evolution and insights into agronomic trait innovations of Sesamum species.</title>
        <authorList>
            <person name="Miao H."/>
            <person name="Wang L."/>
            <person name="Qu L."/>
            <person name="Liu H."/>
            <person name="Sun Y."/>
            <person name="Le M."/>
            <person name="Wang Q."/>
            <person name="Wei S."/>
            <person name="Zheng Y."/>
            <person name="Lin W."/>
            <person name="Duan Y."/>
            <person name="Cao H."/>
            <person name="Xiong S."/>
            <person name="Wang X."/>
            <person name="Wei L."/>
            <person name="Li C."/>
            <person name="Ma Q."/>
            <person name="Ju M."/>
            <person name="Zhao R."/>
            <person name="Li G."/>
            <person name="Mu C."/>
            <person name="Tian Q."/>
            <person name="Mei H."/>
            <person name="Zhang T."/>
            <person name="Gao T."/>
            <person name="Zhang H."/>
        </authorList>
    </citation>
    <scope>NUCLEOTIDE SEQUENCE</scope>
    <source>
        <strain evidence="2">KEN1</strain>
    </source>
</reference>
<dbReference type="EMBL" id="JACGWN010000014">
    <property type="protein sequence ID" value="KAL0405872.1"/>
    <property type="molecule type" value="Genomic_DNA"/>
</dbReference>
<organism evidence="2">
    <name type="scientific">Sesamum latifolium</name>
    <dbReference type="NCBI Taxonomy" id="2727402"/>
    <lineage>
        <taxon>Eukaryota</taxon>
        <taxon>Viridiplantae</taxon>
        <taxon>Streptophyta</taxon>
        <taxon>Embryophyta</taxon>
        <taxon>Tracheophyta</taxon>
        <taxon>Spermatophyta</taxon>
        <taxon>Magnoliopsida</taxon>
        <taxon>eudicotyledons</taxon>
        <taxon>Gunneridae</taxon>
        <taxon>Pentapetalae</taxon>
        <taxon>asterids</taxon>
        <taxon>lamiids</taxon>
        <taxon>Lamiales</taxon>
        <taxon>Pedaliaceae</taxon>
        <taxon>Sesamum</taxon>
    </lineage>
</organism>